<dbReference type="Pfam" id="PF03466">
    <property type="entry name" value="LysR_substrate"/>
    <property type="match status" value="1"/>
</dbReference>
<dbReference type="SUPFAM" id="SSF46785">
    <property type="entry name" value="Winged helix' DNA-binding domain"/>
    <property type="match status" value="1"/>
</dbReference>
<evidence type="ECO:0000313" key="8">
    <source>
        <dbReference type="Proteomes" id="UP000639010"/>
    </source>
</evidence>
<dbReference type="PANTHER" id="PTHR30293:SF2">
    <property type="entry name" value="TRANSCRIPTIONAL ACTIVATOR PROTEIN NHAR"/>
    <property type="match status" value="1"/>
</dbReference>
<dbReference type="SUPFAM" id="SSF53850">
    <property type="entry name" value="Periplasmic binding protein-like II"/>
    <property type="match status" value="1"/>
</dbReference>
<proteinExistence type="inferred from homology"/>
<accession>A0ABR9H474</accession>
<protein>
    <submittedName>
        <fullName evidence="7">LysR family transcriptional activator of nhaA</fullName>
    </submittedName>
</protein>
<evidence type="ECO:0000256" key="1">
    <source>
        <dbReference type="ARBA" id="ARBA00009437"/>
    </source>
</evidence>
<evidence type="ECO:0000256" key="4">
    <source>
        <dbReference type="ARBA" id="ARBA00023159"/>
    </source>
</evidence>
<name>A0ABR9H474_9BACT</name>
<dbReference type="Gene3D" id="3.40.190.290">
    <property type="match status" value="1"/>
</dbReference>
<feature type="domain" description="HTH lysR-type" evidence="6">
    <location>
        <begin position="2"/>
        <end position="59"/>
    </location>
</feature>
<dbReference type="PROSITE" id="PS50931">
    <property type="entry name" value="HTH_LYSR"/>
    <property type="match status" value="1"/>
</dbReference>
<keyword evidence="3" id="KW-0238">DNA-binding</keyword>
<gene>
    <name evidence="7" type="ORF">H4684_002152</name>
</gene>
<evidence type="ECO:0000256" key="3">
    <source>
        <dbReference type="ARBA" id="ARBA00023125"/>
    </source>
</evidence>
<dbReference type="InterPro" id="IPR000847">
    <property type="entry name" value="LysR_HTH_N"/>
</dbReference>
<dbReference type="RefSeq" id="WP_192623709.1">
    <property type="nucleotide sequence ID" value="NZ_JADBGG010000014.1"/>
</dbReference>
<comment type="caution">
    <text evidence="7">The sequence shown here is derived from an EMBL/GenBank/DDBJ whole genome shotgun (WGS) entry which is preliminary data.</text>
</comment>
<keyword evidence="4" id="KW-0010">Activator</keyword>
<dbReference type="InterPro" id="IPR036390">
    <property type="entry name" value="WH_DNA-bd_sf"/>
</dbReference>
<keyword evidence="8" id="KW-1185">Reference proteome</keyword>
<dbReference type="PANTHER" id="PTHR30293">
    <property type="entry name" value="TRANSCRIPTIONAL REGULATORY PROTEIN NAC-RELATED"/>
    <property type="match status" value="1"/>
</dbReference>
<evidence type="ECO:0000256" key="2">
    <source>
        <dbReference type="ARBA" id="ARBA00023015"/>
    </source>
</evidence>
<dbReference type="InterPro" id="IPR036388">
    <property type="entry name" value="WH-like_DNA-bd_sf"/>
</dbReference>
<keyword evidence="5" id="KW-0804">Transcription</keyword>
<keyword evidence="2" id="KW-0805">Transcription regulation</keyword>
<dbReference type="Proteomes" id="UP000639010">
    <property type="component" value="Unassembled WGS sequence"/>
</dbReference>
<evidence type="ECO:0000256" key="5">
    <source>
        <dbReference type="ARBA" id="ARBA00023163"/>
    </source>
</evidence>
<reference evidence="7 8" key="1">
    <citation type="submission" date="2020-10" db="EMBL/GenBank/DDBJ databases">
        <title>Genomic Encyclopedia of Type Strains, Phase IV (KMG-IV): sequencing the most valuable type-strain genomes for metagenomic binning, comparative biology and taxonomic classification.</title>
        <authorList>
            <person name="Goeker M."/>
        </authorList>
    </citation>
    <scope>NUCLEOTIDE SEQUENCE [LARGE SCALE GENOMIC DNA]</scope>
    <source>
        <strain evidence="7 8">DSM 4194</strain>
    </source>
</reference>
<dbReference type="EMBL" id="JADBGG010000014">
    <property type="protein sequence ID" value="MBE1425499.1"/>
    <property type="molecule type" value="Genomic_DNA"/>
</dbReference>
<dbReference type="Gene3D" id="1.10.10.10">
    <property type="entry name" value="Winged helix-like DNA-binding domain superfamily/Winged helix DNA-binding domain"/>
    <property type="match status" value="1"/>
</dbReference>
<evidence type="ECO:0000259" key="6">
    <source>
        <dbReference type="PROSITE" id="PS50931"/>
    </source>
</evidence>
<evidence type="ECO:0000313" key="7">
    <source>
        <dbReference type="EMBL" id="MBE1425499.1"/>
    </source>
</evidence>
<dbReference type="InterPro" id="IPR005119">
    <property type="entry name" value="LysR_subst-bd"/>
</dbReference>
<sequence length="299" mass="32855">MLNYKQLYYFLNVAKLGGVLRAAESLHVMPQTVSQQVANLEKSLGVLLFRRVGRRLELTPAGKVALSRADDIFQIGSELELLIKASALTEGALFRVGIVDAVPKSMASQLLSVTLTLAEPICLVCHNDKPERLFGDLSTHKLDLVIADRALPKEMAIKAYNHELGQSGVTFCASPILLGHFKESFPNLLQKAPMLMPSAGTSLRSAVNRWLSRKNLLPKIVAEFDDTTLLKAFGQRGLGFFPVPSVMADEVVKQYAVVAIGCSEEKDLNFFAISPERRLKHPAVLAVINLARTSLFQSR</sequence>
<organism evidence="7 8">
    <name type="scientific">Desulfomicrobium macestii</name>
    <dbReference type="NCBI Taxonomy" id="90731"/>
    <lineage>
        <taxon>Bacteria</taxon>
        <taxon>Pseudomonadati</taxon>
        <taxon>Thermodesulfobacteriota</taxon>
        <taxon>Desulfovibrionia</taxon>
        <taxon>Desulfovibrionales</taxon>
        <taxon>Desulfomicrobiaceae</taxon>
        <taxon>Desulfomicrobium</taxon>
    </lineage>
</organism>
<dbReference type="Pfam" id="PF00126">
    <property type="entry name" value="HTH_1"/>
    <property type="match status" value="1"/>
</dbReference>
<comment type="similarity">
    <text evidence="1">Belongs to the LysR transcriptional regulatory family.</text>
</comment>